<dbReference type="EC" id="2.7.1.144" evidence="7"/>
<comment type="pathway">
    <text evidence="7">Carbohydrate metabolism; D-tagatose 6-phosphate degradation; D-glyceraldehyde 3-phosphate and glycerone phosphate from D-tagatose 6-phosphate: step 1/2.</text>
</comment>
<comment type="similarity">
    <text evidence="1">Belongs to the carbohydrate kinase pfkB family.</text>
</comment>
<dbReference type="NCBIfam" id="TIGR03168">
    <property type="entry name" value="1-PFK"/>
    <property type="match status" value="1"/>
</dbReference>
<dbReference type="PROSITE" id="PS00584">
    <property type="entry name" value="PFKB_KINASES_2"/>
    <property type="match status" value="1"/>
</dbReference>
<dbReference type="RefSeq" id="WP_188367242.1">
    <property type="nucleotide sequence ID" value="NZ_BMDT01000003.1"/>
</dbReference>
<dbReference type="InterPro" id="IPR017583">
    <property type="entry name" value="Tagatose/fructose_Pkinase"/>
</dbReference>
<comment type="caution">
    <text evidence="9">The sequence shown here is derived from an EMBL/GenBank/DDBJ whole genome shotgun (WGS) entry which is preliminary data.</text>
</comment>
<dbReference type="SUPFAM" id="SSF53613">
    <property type="entry name" value="Ribokinase-like"/>
    <property type="match status" value="1"/>
</dbReference>
<accession>A0A917N468</accession>
<keyword evidence="3 7" id="KW-0423">Lactose metabolism</keyword>
<dbReference type="GO" id="GO:0005988">
    <property type="term" value="P:lactose metabolic process"/>
    <property type="evidence" value="ECO:0007669"/>
    <property type="project" value="UniProtKB-KW"/>
</dbReference>
<reference evidence="9" key="1">
    <citation type="journal article" date="2014" name="Int. J. Syst. Evol. Microbiol.">
        <title>Complete genome sequence of Corynebacterium casei LMG S-19264T (=DSM 44701T), isolated from a smear-ripened cheese.</title>
        <authorList>
            <consortium name="US DOE Joint Genome Institute (JGI-PGF)"/>
            <person name="Walter F."/>
            <person name="Albersmeier A."/>
            <person name="Kalinowski J."/>
            <person name="Ruckert C."/>
        </authorList>
    </citation>
    <scope>NUCLEOTIDE SEQUENCE</scope>
    <source>
        <strain evidence="9">CCM 8433</strain>
    </source>
</reference>
<dbReference type="GO" id="GO:0044281">
    <property type="term" value="P:small molecule metabolic process"/>
    <property type="evidence" value="ECO:0007669"/>
    <property type="project" value="UniProtKB-ARBA"/>
</dbReference>
<name>A0A917N468_9ENTE</name>
<dbReference type="GO" id="GO:0005829">
    <property type="term" value="C:cytosol"/>
    <property type="evidence" value="ECO:0007669"/>
    <property type="project" value="TreeGrafter"/>
</dbReference>
<evidence type="ECO:0000259" key="8">
    <source>
        <dbReference type="Pfam" id="PF00294"/>
    </source>
</evidence>
<dbReference type="PIRSF" id="PIRSF000535">
    <property type="entry name" value="1PFK/6PFK/LacC"/>
    <property type="match status" value="1"/>
</dbReference>
<dbReference type="GO" id="GO:0008443">
    <property type="term" value="F:phosphofructokinase activity"/>
    <property type="evidence" value="ECO:0007669"/>
    <property type="project" value="TreeGrafter"/>
</dbReference>
<proteinExistence type="inferred from homology"/>
<dbReference type="FunFam" id="3.40.1190.20:FF:000001">
    <property type="entry name" value="Phosphofructokinase"/>
    <property type="match status" value="1"/>
</dbReference>
<keyword evidence="10" id="KW-1185">Reference proteome</keyword>
<keyword evidence="5 9" id="KW-0418">Kinase</keyword>
<evidence type="ECO:0000256" key="7">
    <source>
        <dbReference type="PIRNR" id="PIRNR000535"/>
    </source>
</evidence>
<keyword evidence="6 7" id="KW-0067">ATP-binding</keyword>
<dbReference type="EMBL" id="BMDT01000003">
    <property type="protein sequence ID" value="GGI65405.1"/>
    <property type="molecule type" value="Genomic_DNA"/>
</dbReference>
<dbReference type="GO" id="GO:0016052">
    <property type="term" value="P:carbohydrate catabolic process"/>
    <property type="evidence" value="ECO:0007669"/>
    <property type="project" value="UniProtKB-ARBA"/>
</dbReference>
<sequence>MIVTVTMNPSIDISYPLETLKLDTVNRVPFVSKTAGGKGLNVTRVIDQLGGDVLATGLLGGHHGAFIQSQLNIEGINHQFAKIAGETRNSIAILHDGGHQTEILEAGPEVSILELAAFEKQLHLLLKEASLVTLSGSLATGIPVDYYQRLLSIANQYGVKTLLDTSGKSLKASLENTEKPYLIKPNTEEISDLMGQELVIEDLEQVKLLLSGDIFTGVEWIVITLGAKGAIVKQGTDFYRVEIPEIAVVNPVGSGDAAIAGLAFALDSDFSVEEVLKYGMVTGMLNAMERKTGHINPDKLDKLKEKIVVTKI</sequence>
<evidence type="ECO:0000313" key="9">
    <source>
        <dbReference type="EMBL" id="GGI65405.1"/>
    </source>
</evidence>
<evidence type="ECO:0000256" key="6">
    <source>
        <dbReference type="ARBA" id="ARBA00022840"/>
    </source>
</evidence>
<dbReference type="PANTHER" id="PTHR46566:SF5">
    <property type="entry name" value="1-PHOSPHOFRUCTOKINASE"/>
    <property type="match status" value="1"/>
</dbReference>
<keyword evidence="2 7" id="KW-0808">Transferase</keyword>
<dbReference type="Pfam" id="PF00294">
    <property type="entry name" value="PfkB"/>
    <property type="match status" value="1"/>
</dbReference>
<gene>
    <name evidence="9" type="primary">lacC</name>
    <name evidence="9" type="ORF">GCM10011482_10590</name>
</gene>
<dbReference type="Gene3D" id="3.40.1190.20">
    <property type="match status" value="1"/>
</dbReference>
<evidence type="ECO:0000256" key="5">
    <source>
        <dbReference type="ARBA" id="ARBA00022777"/>
    </source>
</evidence>
<dbReference type="PROSITE" id="PS00583">
    <property type="entry name" value="PFKB_KINASES_1"/>
    <property type="match status" value="1"/>
</dbReference>
<comment type="catalytic activity">
    <reaction evidence="7">
        <text>D-tagatofuranose 6-phosphate + ATP = D-tagatofuranose 1,6-bisphosphate + ADP + H(+)</text>
        <dbReference type="Rhea" id="RHEA:12420"/>
        <dbReference type="ChEBI" id="CHEBI:15378"/>
        <dbReference type="ChEBI" id="CHEBI:30616"/>
        <dbReference type="ChEBI" id="CHEBI:58694"/>
        <dbReference type="ChEBI" id="CHEBI:58695"/>
        <dbReference type="ChEBI" id="CHEBI:456216"/>
        <dbReference type="EC" id="2.7.1.144"/>
    </reaction>
</comment>
<dbReference type="InterPro" id="IPR011611">
    <property type="entry name" value="PfkB_dom"/>
</dbReference>
<dbReference type="PANTHER" id="PTHR46566">
    <property type="entry name" value="1-PHOSPHOFRUCTOKINASE-RELATED"/>
    <property type="match status" value="1"/>
</dbReference>
<evidence type="ECO:0000256" key="3">
    <source>
        <dbReference type="ARBA" id="ARBA00022736"/>
    </source>
</evidence>
<evidence type="ECO:0000313" key="10">
    <source>
        <dbReference type="Proteomes" id="UP000622610"/>
    </source>
</evidence>
<feature type="domain" description="Carbohydrate kinase PfkB" evidence="8">
    <location>
        <begin position="7"/>
        <end position="297"/>
    </location>
</feature>
<comment type="similarity">
    <text evidence="7">Belongs to the carbohydrate kinase PfkB family. LacC subfamily.</text>
</comment>
<evidence type="ECO:0000256" key="2">
    <source>
        <dbReference type="ARBA" id="ARBA00022679"/>
    </source>
</evidence>
<evidence type="ECO:0000256" key="1">
    <source>
        <dbReference type="ARBA" id="ARBA00005380"/>
    </source>
</evidence>
<protein>
    <recommendedName>
        <fullName evidence="7">Tagatose-6-phosphate kinase</fullName>
        <ecNumber evidence="7">2.7.1.144</ecNumber>
    </recommendedName>
</protein>
<dbReference type="AlphaFoldDB" id="A0A917N468"/>
<dbReference type="GO" id="GO:0005524">
    <property type="term" value="F:ATP binding"/>
    <property type="evidence" value="ECO:0007669"/>
    <property type="project" value="UniProtKB-KW"/>
</dbReference>
<dbReference type="InterPro" id="IPR002173">
    <property type="entry name" value="Carboh/pur_kinase_PfkB_CS"/>
</dbReference>
<dbReference type="InterPro" id="IPR029056">
    <property type="entry name" value="Ribokinase-like"/>
</dbReference>
<dbReference type="Proteomes" id="UP000622610">
    <property type="component" value="Unassembled WGS sequence"/>
</dbReference>
<dbReference type="GO" id="GO:0009024">
    <property type="term" value="F:tagatose-6-phosphate kinase activity"/>
    <property type="evidence" value="ECO:0007669"/>
    <property type="project" value="UniProtKB-EC"/>
</dbReference>
<reference evidence="9" key="2">
    <citation type="submission" date="2020-09" db="EMBL/GenBank/DDBJ databases">
        <authorList>
            <person name="Sun Q."/>
            <person name="Sedlacek I."/>
        </authorList>
    </citation>
    <scope>NUCLEOTIDE SEQUENCE</scope>
    <source>
        <strain evidence="9">CCM 8433</strain>
    </source>
</reference>
<dbReference type="CDD" id="cd01164">
    <property type="entry name" value="FruK_PfkB_like"/>
    <property type="match status" value="1"/>
</dbReference>
<keyword evidence="4 7" id="KW-0547">Nucleotide-binding</keyword>
<evidence type="ECO:0000256" key="4">
    <source>
        <dbReference type="ARBA" id="ARBA00022741"/>
    </source>
</evidence>
<organism evidence="9 10">
    <name type="scientific">Enterococcus alcedinis</name>
    <dbReference type="NCBI Taxonomy" id="1274384"/>
    <lineage>
        <taxon>Bacteria</taxon>
        <taxon>Bacillati</taxon>
        <taxon>Bacillota</taxon>
        <taxon>Bacilli</taxon>
        <taxon>Lactobacillales</taxon>
        <taxon>Enterococcaceae</taxon>
        <taxon>Enterococcus</taxon>
    </lineage>
</organism>